<gene>
    <name evidence="1" type="ORF">C1SCF055_LOCUS22718</name>
</gene>
<dbReference type="Proteomes" id="UP001152797">
    <property type="component" value="Unassembled WGS sequence"/>
</dbReference>
<name>A0A9P1CRZ8_9DINO</name>
<evidence type="ECO:0000313" key="2">
    <source>
        <dbReference type="EMBL" id="CAL4783535.1"/>
    </source>
</evidence>
<keyword evidence="3" id="KW-1185">Reference proteome</keyword>
<proteinExistence type="predicted"/>
<dbReference type="EMBL" id="CAMXCT020002178">
    <property type="protein sequence ID" value="CAL1149598.1"/>
    <property type="molecule type" value="Genomic_DNA"/>
</dbReference>
<organism evidence="1">
    <name type="scientific">Cladocopium goreaui</name>
    <dbReference type="NCBI Taxonomy" id="2562237"/>
    <lineage>
        <taxon>Eukaryota</taxon>
        <taxon>Sar</taxon>
        <taxon>Alveolata</taxon>
        <taxon>Dinophyceae</taxon>
        <taxon>Suessiales</taxon>
        <taxon>Symbiodiniaceae</taxon>
        <taxon>Cladocopium</taxon>
    </lineage>
</organism>
<evidence type="ECO:0000313" key="1">
    <source>
        <dbReference type="EMBL" id="CAI3996223.1"/>
    </source>
</evidence>
<protein>
    <submittedName>
        <fullName evidence="1">Uncharacterized protein</fullName>
    </submittedName>
</protein>
<reference evidence="1" key="1">
    <citation type="submission" date="2022-10" db="EMBL/GenBank/DDBJ databases">
        <authorList>
            <person name="Chen Y."/>
            <person name="Dougan E. K."/>
            <person name="Chan C."/>
            <person name="Rhodes N."/>
            <person name="Thang M."/>
        </authorList>
    </citation>
    <scope>NUCLEOTIDE SEQUENCE</scope>
</reference>
<dbReference type="AlphaFoldDB" id="A0A9P1CRZ8"/>
<dbReference type="EMBL" id="CAMXCT010002178">
    <property type="protein sequence ID" value="CAI3996223.1"/>
    <property type="molecule type" value="Genomic_DNA"/>
</dbReference>
<accession>A0A9P1CRZ8</accession>
<evidence type="ECO:0000313" key="3">
    <source>
        <dbReference type="Proteomes" id="UP001152797"/>
    </source>
</evidence>
<comment type="caution">
    <text evidence="1">The sequence shown here is derived from an EMBL/GenBank/DDBJ whole genome shotgun (WGS) entry which is preliminary data.</text>
</comment>
<dbReference type="EMBL" id="CAMXCT030002178">
    <property type="protein sequence ID" value="CAL4783535.1"/>
    <property type="molecule type" value="Genomic_DNA"/>
</dbReference>
<reference evidence="2 3" key="2">
    <citation type="submission" date="2024-05" db="EMBL/GenBank/DDBJ databases">
        <authorList>
            <person name="Chen Y."/>
            <person name="Shah S."/>
            <person name="Dougan E. K."/>
            <person name="Thang M."/>
            <person name="Chan C."/>
        </authorList>
    </citation>
    <scope>NUCLEOTIDE SEQUENCE [LARGE SCALE GENOMIC DNA]</scope>
</reference>
<sequence>MWNKSRLRAMGDHVAQRFRNGDEADTAEWLGVVELKVALLPEATELLKGAANREVRWGWVEGLFLRQIFGVPQRHVTGARAAQLGADGCAPWKTVLGCVGIDGSKAGMTLMNCFQAMAIRLLPKHFESLGDMTDVNDTEQVRWKGPSQRHEAFLAVMVAFQARALSSDVNGSVRDLLLEHSLLMQISGDRVVQRFRVMAMKHALQSFLELFASQRGVWIWVAQLPEATELLKGFCTVDVKDVQAPLTARPFPAADLRRATAARYRYAMTSRHPQCIGAWGACAAQLGADGCEVPPSTSNASAT</sequence>